<name>A0A918DBD8_9RHOB</name>
<keyword evidence="3" id="KW-1185">Reference proteome</keyword>
<proteinExistence type="predicted"/>
<dbReference type="RefSeq" id="WP_146285884.1">
    <property type="nucleotide sequence ID" value="NZ_BMLP01000001.1"/>
</dbReference>
<evidence type="ECO:0008006" key="4">
    <source>
        <dbReference type="Google" id="ProtNLM"/>
    </source>
</evidence>
<keyword evidence="1" id="KW-1133">Transmembrane helix</keyword>
<keyword evidence="1" id="KW-0472">Membrane</keyword>
<feature type="transmembrane region" description="Helical" evidence="1">
    <location>
        <begin position="20"/>
        <end position="45"/>
    </location>
</feature>
<organism evidence="2 3">
    <name type="scientific">Gemmobacter aquaticus</name>
    <dbReference type="NCBI Taxonomy" id="490185"/>
    <lineage>
        <taxon>Bacteria</taxon>
        <taxon>Pseudomonadati</taxon>
        <taxon>Pseudomonadota</taxon>
        <taxon>Alphaproteobacteria</taxon>
        <taxon>Rhodobacterales</taxon>
        <taxon>Paracoccaceae</taxon>
        <taxon>Gemmobacter</taxon>
    </lineage>
</organism>
<dbReference type="AlphaFoldDB" id="A0A918DBD8"/>
<feature type="transmembrane region" description="Helical" evidence="1">
    <location>
        <begin position="78"/>
        <end position="98"/>
    </location>
</feature>
<evidence type="ECO:0000256" key="1">
    <source>
        <dbReference type="SAM" id="Phobius"/>
    </source>
</evidence>
<gene>
    <name evidence="2" type="ORF">GCM10010991_03160</name>
</gene>
<feature type="transmembrane region" description="Helical" evidence="1">
    <location>
        <begin position="104"/>
        <end position="125"/>
    </location>
</feature>
<dbReference type="EMBL" id="BMLP01000001">
    <property type="protein sequence ID" value="GGO24574.1"/>
    <property type="molecule type" value="Genomic_DNA"/>
</dbReference>
<feature type="transmembrane region" description="Helical" evidence="1">
    <location>
        <begin position="146"/>
        <end position="165"/>
    </location>
</feature>
<sequence>MSLYQTIFELIDMRSFSNLWFWIMLCVEWWMVSHWVLGVPFDVILRARRSGGKAQAELEDFARVNVNRLLFITHMSGPWIVAFAMCLLTALAATGFWYRVEFAQAVFCLLFPLALTGLLSVRAAHRIADGAHQGEALQACLIKLRFAVQAVGLASILFTAIWGMYQNMTMSVLR</sequence>
<keyword evidence="1" id="KW-0812">Transmembrane</keyword>
<accession>A0A918DBD8</accession>
<comment type="caution">
    <text evidence="2">The sequence shown here is derived from an EMBL/GenBank/DDBJ whole genome shotgun (WGS) entry which is preliminary data.</text>
</comment>
<evidence type="ECO:0000313" key="2">
    <source>
        <dbReference type="EMBL" id="GGO24574.1"/>
    </source>
</evidence>
<dbReference type="Proteomes" id="UP000598196">
    <property type="component" value="Unassembled WGS sequence"/>
</dbReference>
<evidence type="ECO:0000313" key="3">
    <source>
        <dbReference type="Proteomes" id="UP000598196"/>
    </source>
</evidence>
<dbReference type="OrthoDB" id="7847071at2"/>
<reference evidence="2 3" key="1">
    <citation type="journal article" date="2014" name="Int. J. Syst. Evol. Microbiol.">
        <title>Complete genome sequence of Corynebacterium casei LMG S-19264T (=DSM 44701T), isolated from a smear-ripened cheese.</title>
        <authorList>
            <consortium name="US DOE Joint Genome Institute (JGI-PGF)"/>
            <person name="Walter F."/>
            <person name="Albersmeier A."/>
            <person name="Kalinowski J."/>
            <person name="Ruckert C."/>
        </authorList>
    </citation>
    <scope>NUCLEOTIDE SEQUENCE [LARGE SCALE GENOMIC DNA]</scope>
    <source>
        <strain evidence="2 3">CGMCC 1.7029</strain>
    </source>
</reference>
<protein>
    <recommendedName>
        <fullName evidence="4">Component of SufBCD complex</fullName>
    </recommendedName>
</protein>